<evidence type="ECO:0000256" key="9">
    <source>
        <dbReference type="ARBA" id="ARBA00048679"/>
    </source>
</evidence>
<evidence type="ECO:0000313" key="14">
    <source>
        <dbReference type="EMBL" id="CAI2371738.1"/>
    </source>
</evidence>
<keyword evidence="2 11" id="KW-0723">Serine/threonine-protein kinase</keyword>
<keyword evidence="7 10" id="KW-0067">ATP-binding</keyword>
<evidence type="ECO:0000256" key="7">
    <source>
        <dbReference type="ARBA" id="ARBA00022840"/>
    </source>
</evidence>
<dbReference type="PROSITE" id="PS00108">
    <property type="entry name" value="PROTEIN_KINASE_ST"/>
    <property type="match status" value="1"/>
</dbReference>
<evidence type="ECO:0000256" key="10">
    <source>
        <dbReference type="PROSITE-ProRule" id="PRU10141"/>
    </source>
</evidence>
<dbReference type="GO" id="GO:0005524">
    <property type="term" value="F:ATP binding"/>
    <property type="evidence" value="ECO:0007669"/>
    <property type="project" value="UniProtKB-UniRule"/>
</dbReference>
<dbReference type="InterPro" id="IPR050236">
    <property type="entry name" value="Ser_Thr_kinase_AGC"/>
</dbReference>
<dbReference type="EC" id="2.7.11.1" evidence="1"/>
<protein>
    <recommendedName>
        <fullName evidence="1">non-specific serine/threonine protein kinase</fullName>
        <ecNumber evidence="1">2.7.11.1</ecNumber>
    </recommendedName>
</protein>
<comment type="similarity">
    <text evidence="11">Belongs to the protein kinase superfamily.</text>
</comment>
<dbReference type="PROSITE" id="PS50011">
    <property type="entry name" value="PROTEIN_KINASE_DOM"/>
    <property type="match status" value="1"/>
</dbReference>
<evidence type="ECO:0000256" key="4">
    <source>
        <dbReference type="ARBA" id="ARBA00022679"/>
    </source>
</evidence>
<keyword evidence="15" id="KW-1185">Reference proteome</keyword>
<accession>A0AAD1ULQ8</accession>
<keyword evidence="6" id="KW-0418">Kinase</keyword>
<evidence type="ECO:0000256" key="11">
    <source>
        <dbReference type="RuleBase" id="RU000304"/>
    </source>
</evidence>
<keyword evidence="4" id="KW-0808">Transferase</keyword>
<reference evidence="14" key="1">
    <citation type="submission" date="2023-07" db="EMBL/GenBank/DDBJ databases">
        <authorList>
            <consortium name="AG Swart"/>
            <person name="Singh M."/>
            <person name="Singh A."/>
            <person name="Seah K."/>
            <person name="Emmerich C."/>
        </authorList>
    </citation>
    <scope>NUCLEOTIDE SEQUENCE</scope>
    <source>
        <strain evidence="14">DP1</strain>
    </source>
</reference>
<name>A0AAD1ULQ8_EUPCR</name>
<dbReference type="PROSITE" id="PS51285">
    <property type="entry name" value="AGC_KINASE_CTER"/>
    <property type="match status" value="1"/>
</dbReference>
<evidence type="ECO:0000256" key="6">
    <source>
        <dbReference type="ARBA" id="ARBA00022777"/>
    </source>
</evidence>
<dbReference type="InterPro" id="IPR000719">
    <property type="entry name" value="Prot_kinase_dom"/>
</dbReference>
<gene>
    <name evidence="14" type="ORF">ECRASSUSDP1_LOCUS13063</name>
</gene>
<evidence type="ECO:0000256" key="2">
    <source>
        <dbReference type="ARBA" id="ARBA00022527"/>
    </source>
</evidence>
<dbReference type="FunFam" id="1.10.510.10:FF:000024">
    <property type="entry name" value="Probable serine/threonine-protein kinase cot-1"/>
    <property type="match status" value="1"/>
</dbReference>
<feature type="domain" description="Protein kinase" evidence="12">
    <location>
        <begin position="21"/>
        <end position="279"/>
    </location>
</feature>
<dbReference type="PANTHER" id="PTHR24356:SF374">
    <property type="entry name" value="PROTEIN KINASE DOMAIN-CONTAINING PROTEIN"/>
    <property type="match status" value="1"/>
</dbReference>
<evidence type="ECO:0000259" key="12">
    <source>
        <dbReference type="PROSITE" id="PS50011"/>
    </source>
</evidence>
<dbReference type="Gene3D" id="1.10.510.10">
    <property type="entry name" value="Transferase(Phosphotransferase) domain 1"/>
    <property type="match status" value="1"/>
</dbReference>
<evidence type="ECO:0000313" key="15">
    <source>
        <dbReference type="Proteomes" id="UP001295684"/>
    </source>
</evidence>
<dbReference type="AlphaFoldDB" id="A0AAD1ULQ8"/>
<comment type="catalytic activity">
    <reaction evidence="9">
        <text>L-seryl-[protein] + ATP = O-phospho-L-seryl-[protein] + ADP + H(+)</text>
        <dbReference type="Rhea" id="RHEA:17989"/>
        <dbReference type="Rhea" id="RHEA-COMP:9863"/>
        <dbReference type="Rhea" id="RHEA-COMP:11604"/>
        <dbReference type="ChEBI" id="CHEBI:15378"/>
        <dbReference type="ChEBI" id="CHEBI:29999"/>
        <dbReference type="ChEBI" id="CHEBI:30616"/>
        <dbReference type="ChEBI" id="CHEBI:83421"/>
        <dbReference type="ChEBI" id="CHEBI:456216"/>
        <dbReference type="EC" id="2.7.11.1"/>
    </reaction>
</comment>
<dbReference type="InterPro" id="IPR000961">
    <property type="entry name" value="AGC-kinase_C"/>
</dbReference>
<dbReference type="GO" id="GO:0004674">
    <property type="term" value="F:protein serine/threonine kinase activity"/>
    <property type="evidence" value="ECO:0007669"/>
    <property type="project" value="UniProtKB-KW"/>
</dbReference>
<dbReference type="PANTHER" id="PTHR24356">
    <property type="entry name" value="SERINE/THREONINE-PROTEIN KINASE"/>
    <property type="match status" value="1"/>
</dbReference>
<evidence type="ECO:0000259" key="13">
    <source>
        <dbReference type="PROSITE" id="PS51285"/>
    </source>
</evidence>
<organism evidence="14 15">
    <name type="scientific">Euplotes crassus</name>
    <dbReference type="NCBI Taxonomy" id="5936"/>
    <lineage>
        <taxon>Eukaryota</taxon>
        <taxon>Sar</taxon>
        <taxon>Alveolata</taxon>
        <taxon>Ciliophora</taxon>
        <taxon>Intramacronucleata</taxon>
        <taxon>Spirotrichea</taxon>
        <taxon>Hypotrichia</taxon>
        <taxon>Euplotida</taxon>
        <taxon>Euplotidae</taxon>
        <taxon>Moneuplotes</taxon>
    </lineage>
</organism>
<proteinExistence type="inferred from homology"/>
<dbReference type="Pfam" id="PF00069">
    <property type="entry name" value="Pkinase"/>
    <property type="match status" value="1"/>
</dbReference>
<feature type="binding site" evidence="10">
    <location>
        <position position="50"/>
    </location>
    <ligand>
        <name>ATP</name>
        <dbReference type="ChEBI" id="CHEBI:30616"/>
    </ligand>
</feature>
<feature type="domain" description="AGC-kinase C-terminal" evidence="13">
    <location>
        <begin position="280"/>
        <end position="358"/>
    </location>
</feature>
<dbReference type="Gene3D" id="3.30.200.20">
    <property type="entry name" value="Phosphorylase Kinase, domain 1"/>
    <property type="match status" value="1"/>
</dbReference>
<dbReference type="GO" id="GO:0007010">
    <property type="term" value="P:cytoskeleton organization"/>
    <property type="evidence" value="ECO:0007669"/>
    <property type="project" value="UniProtKB-ARBA"/>
</dbReference>
<evidence type="ECO:0000256" key="8">
    <source>
        <dbReference type="ARBA" id="ARBA00047899"/>
    </source>
</evidence>
<dbReference type="SUPFAM" id="SSF56112">
    <property type="entry name" value="Protein kinase-like (PK-like)"/>
    <property type="match status" value="1"/>
</dbReference>
<dbReference type="PROSITE" id="PS00107">
    <property type="entry name" value="PROTEIN_KINASE_ATP"/>
    <property type="match status" value="1"/>
</dbReference>
<keyword evidence="5 10" id="KW-0547">Nucleotide-binding</keyword>
<dbReference type="EMBL" id="CAMPGE010012986">
    <property type="protein sequence ID" value="CAI2371738.1"/>
    <property type="molecule type" value="Genomic_DNA"/>
</dbReference>
<dbReference type="InterPro" id="IPR011009">
    <property type="entry name" value="Kinase-like_dom_sf"/>
</dbReference>
<comment type="catalytic activity">
    <reaction evidence="8">
        <text>L-threonyl-[protein] + ATP = O-phospho-L-threonyl-[protein] + ADP + H(+)</text>
        <dbReference type="Rhea" id="RHEA:46608"/>
        <dbReference type="Rhea" id="RHEA-COMP:11060"/>
        <dbReference type="Rhea" id="RHEA-COMP:11605"/>
        <dbReference type="ChEBI" id="CHEBI:15378"/>
        <dbReference type="ChEBI" id="CHEBI:30013"/>
        <dbReference type="ChEBI" id="CHEBI:30616"/>
        <dbReference type="ChEBI" id="CHEBI:61977"/>
        <dbReference type="ChEBI" id="CHEBI:456216"/>
        <dbReference type="EC" id="2.7.11.1"/>
    </reaction>
</comment>
<evidence type="ECO:0000256" key="3">
    <source>
        <dbReference type="ARBA" id="ARBA00022553"/>
    </source>
</evidence>
<dbReference type="InterPro" id="IPR008271">
    <property type="entry name" value="Ser/Thr_kinase_AS"/>
</dbReference>
<comment type="caution">
    <text evidence="14">The sequence shown here is derived from an EMBL/GenBank/DDBJ whole genome shotgun (WGS) entry which is preliminary data.</text>
</comment>
<keyword evidence="3" id="KW-0597">Phosphoprotein</keyword>
<evidence type="ECO:0000256" key="1">
    <source>
        <dbReference type="ARBA" id="ARBA00012513"/>
    </source>
</evidence>
<sequence>METCQLLNRKPKLKRIDLTDFEIDCVIGKGGFGKVKKVKHKLDGRTYAMKEMLKVRVCGKKSVNSVLEERKILERLRHPLLINMRYAFQTRSHLYLVMDFLTGGDMRYHFINGVKFNEEETKFTVACIISALECIHSNEYVHRDIKPENLVFDGDGYAHVTDFGISKKMRLNNKVDTSGTPGYMAPEIMCCQNYNYSVDFFAIGVIAYECMFRRRPFLGRTKRDIRDHMCNTDVQISKSKIPLRWSEESADFINHCIKRKKFERIGHKGIEEVKSHPWFESIDWEGLKNKTLRSPFTPPKKDNYDGRNSSHMFKDDYSKKSLEEVKGMMDGAIKEVDDLQNRFKNYYYDYREKQKDGDLLTPSAVKCSKGTKTKLMT</sequence>
<dbReference type="GO" id="GO:0035556">
    <property type="term" value="P:intracellular signal transduction"/>
    <property type="evidence" value="ECO:0007669"/>
    <property type="project" value="TreeGrafter"/>
</dbReference>
<dbReference type="InterPro" id="IPR017441">
    <property type="entry name" value="Protein_kinase_ATP_BS"/>
</dbReference>
<dbReference type="SMART" id="SM00220">
    <property type="entry name" value="S_TKc"/>
    <property type="match status" value="1"/>
</dbReference>
<evidence type="ECO:0000256" key="5">
    <source>
        <dbReference type="ARBA" id="ARBA00022741"/>
    </source>
</evidence>
<dbReference type="Proteomes" id="UP001295684">
    <property type="component" value="Unassembled WGS sequence"/>
</dbReference>